<organism evidence="2">
    <name type="scientific">Vannella robusta</name>
    <dbReference type="NCBI Taxonomy" id="1487602"/>
    <lineage>
        <taxon>Eukaryota</taxon>
        <taxon>Amoebozoa</taxon>
        <taxon>Discosea</taxon>
        <taxon>Flabellinia</taxon>
        <taxon>Vannellidae</taxon>
        <taxon>Vannella</taxon>
    </lineage>
</organism>
<proteinExistence type="predicted"/>
<dbReference type="AlphaFoldDB" id="A0A7S4MM07"/>
<gene>
    <name evidence="2" type="ORF">VSP0166_LOCUS12890</name>
</gene>
<name>A0A7S4MM07_9EUKA</name>
<sequence>MLPQNAAQVPTRELSKQQILQLLQKLKEMRANGITNTNQQYQSIVNLLKSQKNFQQLASNAYRPAAKTPSPGITSVQDVSGEKPQPITSQPAPMPMNPNSTQQSHTMENYTNWSW</sequence>
<evidence type="ECO:0000313" key="2">
    <source>
        <dbReference type="EMBL" id="CAE2230350.1"/>
    </source>
</evidence>
<protein>
    <submittedName>
        <fullName evidence="2">Uncharacterized protein</fullName>
    </submittedName>
</protein>
<feature type="compositionally biased region" description="Polar residues" evidence="1">
    <location>
        <begin position="86"/>
        <end position="115"/>
    </location>
</feature>
<accession>A0A7S4MM07</accession>
<evidence type="ECO:0000256" key="1">
    <source>
        <dbReference type="SAM" id="MobiDB-lite"/>
    </source>
</evidence>
<reference evidence="2" key="1">
    <citation type="submission" date="2021-01" db="EMBL/GenBank/DDBJ databases">
        <authorList>
            <person name="Corre E."/>
            <person name="Pelletier E."/>
            <person name="Niang G."/>
            <person name="Scheremetjew M."/>
            <person name="Finn R."/>
            <person name="Kale V."/>
            <person name="Holt S."/>
            <person name="Cochrane G."/>
            <person name="Meng A."/>
            <person name="Brown T."/>
            <person name="Cohen L."/>
        </authorList>
    </citation>
    <scope>NUCLEOTIDE SEQUENCE</scope>
    <source>
        <strain evidence="2">DIVA3 518/3/11/1/6</strain>
    </source>
</reference>
<feature type="region of interest" description="Disordered" evidence="1">
    <location>
        <begin position="62"/>
        <end position="115"/>
    </location>
</feature>
<dbReference type="EMBL" id="HBKP01018166">
    <property type="protein sequence ID" value="CAE2230350.1"/>
    <property type="molecule type" value="Transcribed_RNA"/>
</dbReference>